<dbReference type="EMBL" id="CABVHK010000002">
    <property type="protein sequence ID" value="VVM49223.1"/>
    <property type="molecule type" value="Genomic_DNA"/>
</dbReference>
<dbReference type="Gene3D" id="3.40.630.30">
    <property type="match status" value="1"/>
</dbReference>
<dbReference type="SUPFAM" id="SSF55729">
    <property type="entry name" value="Acyl-CoA N-acyltransferases (Nat)"/>
    <property type="match status" value="1"/>
</dbReference>
<evidence type="ECO:0000313" key="5">
    <source>
        <dbReference type="Proteomes" id="UP000326953"/>
    </source>
</evidence>
<dbReference type="OrthoDB" id="9800962at2"/>
<dbReference type="Pfam" id="PF00583">
    <property type="entry name" value="Acetyltransf_1"/>
    <property type="match status" value="1"/>
</dbReference>
<keyword evidence="2" id="KW-0012">Acyltransferase</keyword>
<accession>A0A5E6Q0X7</accession>
<dbReference type="PANTHER" id="PTHR10908:SF0">
    <property type="entry name" value="SEROTONIN N-ACETYLTRANSFERASE"/>
    <property type="match status" value="1"/>
</dbReference>
<sequence length="162" mass="17787">MTLLIRHVLPADLDRCYAIETLAYEGDEAATREKIATRIATWPEGFIVAEVDGAVAGFINSGAAFQVEMSDEAFKELIGHDPAGPQVVIMSVVVHPDYQGQGVAKRLMGEFIERMRGLGKTNIHLMCKERHIPLYAGFGFVYVKPSASDHGGMAWHEMVLAL</sequence>
<dbReference type="Proteomes" id="UP000326953">
    <property type="component" value="Unassembled WGS sequence"/>
</dbReference>
<protein>
    <recommendedName>
        <fullName evidence="3">N-acetyltransferase domain-containing protein</fullName>
    </recommendedName>
</protein>
<evidence type="ECO:0000256" key="1">
    <source>
        <dbReference type="ARBA" id="ARBA00022679"/>
    </source>
</evidence>
<dbReference type="PANTHER" id="PTHR10908">
    <property type="entry name" value="SEROTONIN N-ACETYLTRANSFERASE"/>
    <property type="match status" value="1"/>
</dbReference>
<organism evidence="4 5">
    <name type="scientific">Pseudomonas fluorescens</name>
    <dbReference type="NCBI Taxonomy" id="294"/>
    <lineage>
        <taxon>Bacteria</taxon>
        <taxon>Pseudomonadati</taxon>
        <taxon>Pseudomonadota</taxon>
        <taxon>Gammaproteobacteria</taxon>
        <taxon>Pseudomonadales</taxon>
        <taxon>Pseudomonadaceae</taxon>
        <taxon>Pseudomonas</taxon>
    </lineage>
</organism>
<name>A0A5E6Q0X7_PSEFL</name>
<evidence type="ECO:0000313" key="4">
    <source>
        <dbReference type="EMBL" id="VVM49223.1"/>
    </source>
</evidence>
<reference evidence="4 5" key="1">
    <citation type="submission" date="2019-09" db="EMBL/GenBank/DDBJ databases">
        <authorList>
            <person name="Chandra G."/>
            <person name="Truman W A."/>
        </authorList>
    </citation>
    <scope>NUCLEOTIDE SEQUENCE [LARGE SCALE GENOMIC DNA]</scope>
    <source>
        <strain evidence="4">PS662</strain>
    </source>
</reference>
<dbReference type="AlphaFoldDB" id="A0A5E6Q0X7"/>
<evidence type="ECO:0000259" key="3">
    <source>
        <dbReference type="PROSITE" id="PS51186"/>
    </source>
</evidence>
<evidence type="ECO:0000256" key="2">
    <source>
        <dbReference type="ARBA" id="ARBA00023315"/>
    </source>
</evidence>
<dbReference type="GO" id="GO:0008080">
    <property type="term" value="F:N-acetyltransferase activity"/>
    <property type="evidence" value="ECO:0007669"/>
    <property type="project" value="UniProtKB-ARBA"/>
</dbReference>
<dbReference type="PROSITE" id="PS51186">
    <property type="entry name" value="GNAT"/>
    <property type="match status" value="1"/>
</dbReference>
<dbReference type="InterPro" id="IPR051635">
    <property type="entry name" value="SNAT-like"/>
</dbReference>
<dbReference type="CDD" id="cd04301">
    <property type="entry name" value="NAT_SF"/>
    <property type="match status" value="1"/>
</dbReference>
<keyword evidence="1" id="KW-0808">Transferase</keyword>
<gene>
    <name evidence="4" type="ORF">PS662_00709</name>
</gene>
<dbReference type="RefSeq" id="WP_150709669.1">
    <property type="nucleotide sequence ID" value="NZ_CABVHK010000002.1"/>
</dbReference>
<feature type="domain" description="N-acetyltransferase" evidence="3">
    <location>
        <begin position="3"/>
        <end position="162"/>
    </location>
</feature>
<proteinExistence type="predicted"/>
<dbReference type="InterPro" id="IPR016181">
    <property type="entry name" value="Acyl_CoA_acyltransferase"/>
</dbReference>
<dbReference type="InterPro" id="IPR000182">
    <property type="entry name" value="GNAT_dom"/>
</dbReference>